<sequence>MNLRIRLLFRRLIRTLYRDVAFQREMAKGRPQKRLKPDQIAALRRLPSKRTKRQRHLVRMMVESLECFRKYQNLNFEDMAEILHYEARMPGDLLLRQGDPGYGFYFIASGKVEVRIKDPDAVDGYRVVNELGAGVSFGEVALLDPTNRRSASIVCKEACEFLRVERDEFDTLLRQYHQREFDAKLSLYRDHGNFDGWHERALRVVVRDTHRMAFRQGRLIALGSKEPGTLNRGPQTFIVASGKAQILRKLHVVLDTTTGRVTLAKQRDSRMRALHLQHKAIWLASEPLKVGDVVPYMSDTTALVSEGCEVLYVPQTSFLFRDNGTVLDDIFKRSYILSASDKELFKQYNQLQRWDWFCFQMREDLKQGVPTSAGPPTFTPTSHLSMSPSLSSSSSSLSRSMLPAVRRSK</sequence>
<dbReference type="InterPro" id="IPR018490">
    <property type="entry name" value="cNMP-bd_dom_sf"/>
</dbReference>
<dbReference type="PANTHER" id="PTHR23011:SF44">
    <property type="entry name" value="CYCLIC NUCLEOTIDE-BINDING DOMAIN-CONTAINING PROTEIN"/>
    <property type="match status" value="1"/>
</dbReference>
<gene>
    <name evidence="3" type="ORF">PTSG_00834</name>
</gene>
<dbReference type="OMA" id="YMVKREC"/>
<accession>F2TXL8</accession>
<organism evidence="4">
    <name type="scientific">Salpingoeca rosetta (strain ATCC 50818 / BSB-021)</name>
    <dbReference type="NCBI Taxonomy" id="946362"/>
    <lineage>
        <taxon>Eukaryota</taxon>
        <taxon>Choanoflagellata</taxon>
        <taxon>Craspedida</taxon>
        <taxon>Salpingoecidae</taxon>
        <taxon>Salpingoeca</taxon>
    </lineage>
</organism>
<dbReference type="SUPFAM" id="SSF51206">
    <property type="entry name" value="cAMP-binding domain-like"/>
    <property type="match status" value="1"/>
</dbReference>
<evidence type="ECO:0000313" key="3">
    <source>
        <dbReference type="EMBL" id="EGD76127.1"/>
    </source>
</evidence>
<protein>
    <recommendedName>
        <fullName evidence="2">Cyclic nucleotide-binding domain-containing protein</fullName>
    </recommendedName>
</protein>
<dbReference type="Pfam" id="PF00027">
    <property type="entry name" value="cNMP_binding"/>
    <property type="match status" value="1"/>
</dbReference>
<feature type="domain" description="Cyclic nucleotide-binding" evidence="2">
    <location>
        <begin position="67"/>
        <end position="173"/>
    </location>
</feature>
<dbReference type="eggNOG" id="KOG1113">
    <property type="taxonomic scope" value="Eukaryota"/>
</dbReference>
<dbReference type="PROSITE" id="PS00889">
    <property type="entry name" value="CNMP_BINDING_2"/>
    <property type="match status" value="1"/>
</dbReference>
<dbReference type="InterPro" id="IPR000595">
    <property type="entry name" value="cNMP-bd_dom"/>
</dbReference>
<evidence type="ECO:0000313" key="4">
    <source>
        <dbReference type="Proteomes" id="UP000007799"/>
    </source>
</evidence>
<name>F2TXL8_SALR5</name>
<feature type="compositionally biased region" description="Low complexity" evidence="1">
    <location>
        <begin position="382"/>
        <end position="403"/>
    </location>
</feature>
<feature type="region of interest" description="Disordered" evidence="1">
    <location>
        <begin position="369"/>
        <end position="409"/>
    </location>
</feature>
<dbReference type="InParanoid" id="F2TXL8"/>
<evidence type="ECO:0000259" key="2">
    <source>
        <dbReference type="PROSITE" id="PS50042"/>
    </source>
</evidence>
<dbReference type="STRING" id="946362.F2TXL8"/>
<dbReference type="KEGG" id="sre:PTSG_00834"/>
<dbReference type="InterPro" id="IPR018488">
    <property type="entry name" value="cNMP-bd_CS"/>
</dbReference>
<dbReference type="Proteomes" id="UP000007799">
    <property type="component" value="Unassembled WGS sequence"/>
</dbReference>
<dbReference type="AlphaFoldDB" id="F2TXL8"/>
<dbReference type="RefSeq" id="XP_004998302.1">
    <property type="nucleotide sequence ID" value="XM_004998245.1"/>
</dbReference>
<dbReference type="EMBL" id="GL832956">
    <property type="protein sequence ID" value="EGD76127.1"/>
    <property type="molecule type" value="Genomic_DNA"/>
</dbReference>
<keyword evidence="4" id="KW-1185">Reference proteome</keyword>
<evidence type="ECO:0000256" key="1">
    <source>
        <dbReference type="SAM" id="MobiDB-lite"/>
    </source>
</evidence>
<dbReference type="Gene3D" id="2.60.120.10">
    <property type="entry name" value="Jelly Rolls"/>
    <property type="match status" value="1"/>
</dbReference>
<dbReference type="InterPro" id="IPR014710">
    <property type="entry name" value="RmlC-like_jellyroll"/>
</dbReference>
<dbReference type="SMART" id="SM00100">
    <property type="entry name" value="cNMP"/>
    <property type="match status" value="1"/>
</dbReference>
<dbReference type="OrthoDB" id="166212at2759"/>
<dbReference type="PANTHER" id="PTHR23011">
    <property type="entry name" value="CYCLIC NUCLEOTIDE-BINDING DOMAIN CONTAINING PROTEIN"/>
    <property type="match status" value="1"/>
</dbReference>
<dbReference type="CDD" id="cd00038">
    <property type="entry name" value="CAP_ED"/>
    <property type="match status" value="1"/>
</dbReference>
<proteinExistence type="predicted"/>
<dbReference type="PROSITE" id="PS50042">
    <property type="entry name" value="CNMP_BINDING_3"/>
    <property type="match status" value="1"/>
</dbReference>
<dbReference type="GeneID" id="16078897"/>
<reference evidence="3" key="1">
    <citation type="submission" date="2009-08" db="EMBL/GenBank/DDBJ databases">
        <title>Annotation of Salpingoeca rosetta.</title>
        <authorList>
            <consortium name="The Broad Institute Genome Sequencing Platform"/>
            <person name="Russ C."/>
            <person name="Cuomo C."/>
            <person name="Burger G."/>
            <person name="Gray M.W."/>
            <person name="Holland P.W.H."/>
            <person name="King N."/>
            <person name="Lang F.B.F."/>
            <person name="Roger A.J."/>
            <person name="Ruiz-Trillo I."/>
            <person name="Young S.K."/>
            <person name="Zeng Q."/>
            <person name="Gargeya S."/>
            <person name="Alvarado L."/>
            <person name="Berlin A."/>
            <person name="Chapman S.B."/>
            <person name="Chen Z."/>
            <person name="Freedman E."/>
            <person name="Gellesch M."/>
            <person name="Goldberg J."/>
            <person name="Griggs A."/>
            <person name="Gujja S."/>
            <person name="Heilman E."/>
            <person name="Heiman D."/>
            <person name="Howarth C."/>
            <person name="Mehta T."/>
            <person name="Neiman D."/>
            <person name="Pearson M."/>
            <person name="Roberts A."/>
            <person name="Saif S."/>
            <person name="Shea T."/>
            <person name="Shenoy N."/>
            <person name="Sisk P."/>
            <person name="Stolte C."/>
            <person name="Sykes S."/>
            <person name="White J."/>
            <person name="Yandava C."/>
            <person name="Haas B."/>
            <person name="Nusbaum C."/>
            <person name="Birren B."/>
        </authorList>
    </citation>
    <scope>NUCLEOTIDE SEQUENCE [LARGE SCALE GENOMIC DNA]</scope>
    <source>
        <strain evidence="3">ATCC 50818</strain>
    </source>
</reference>